<dbReference type="SUPFAM" id="SSF53335">
    <property type="entry name" value="S-adenosyl-L-methionine-dependent methyltransferases"/>
    <property type="match status" value="1"/>
</dbReference>
<sequence length="136" mass="16231">ADIIADATKLPFKKNSFDTIFCLNFLEHTFKFNEVLTEIHRTLKPNGIVHVEVPYYNSYNFAQTPFHHIMFCENTMSNWYTKQGTFKRYTKAKFKILETELYFSKPAMVIPKGIRIKLAHYISNLCYQIYWKLEKD</sequence>
<dbReference type="Pfam" id="PF08241">
    <property type="entry name" value="Methyltransf_11"/>
    <property type="match status" value="1"/>
</dbReference>
<dbReference type="Gene3D" id="3.40.50.150">
    <property type="entry name" value="Vaccinia Virus protein VP39"/>
    <property type="match status" value="1"/>
</dbReference>
<proteinExistence type="predicted"/>
<dbReference type="AlphaFoldDB" id="A0A0F8XXY7"/>
<feature type="domain" description="Methyltransferase type 11" evidence="1">
    <location>
        <begin position="4"/>
        <end position="49"/>
    </location>
</feature>
<dbReference type="InterPro" id="IPR029063">
    <property type="entry name" value="SAM-dependent_MTases_sf"/>
</dbReference>
<feature type="non-terminal residue" evidence="2">
    <location>
        <position position="1"/>
    </location>
</feature>
<dbReference type="EMBL" id="LAZR01056544">
    <property type="protein sequence ID" value="KKK73962.1"/>
    <property type="molecule type" value="Genomic_DNA"/>
</dbReference>
<accession>A0A0F8XXY7</accession>
<evidence type="ECO:0000259" key="1">
    <source>
        <dbReference type="Pfam" id="PF08241"/>
    </source>
</evidence>
<dbReference type="CDD" id="cd02440">
    <property type="entry name" value="AdoMet_MTases"/>
    <property type="match status" value="1"/>
</dbReference>
<gene>
    <name evidence="2" type="ORF">LCGC14_2888510</name>
</gene>
<name>A0A0F8XXY7_9ZZZZ</name>
<evidence type="ECO:0000313" key="2">
    <source>
        <dbReference type="EMBL" id="KKK73962.1"/>
    </source>
</evidence>
<comment type="caution">
    <text evidence="2">The sequence shown here is derived from an EMBL/GenBank/DDBJ whole genome shotgun (WGS) entry which is preliminary data.</text>
</comment>
<reference evidence="2" key="1">
    <citation type="journal article" date="2015" name="Nature">
        <title>Complex archaea that bridge the gap between prokaryotes and eukaryotes.</title>
        <authorList>
            <person name="Spang A."/>
            <person name="Saw J.H."/>
            <person name="Jorgensen S.L."/>
            <person name="Zaremba-Niedzwiedzka K."/>
            <person name="Martijn J."/>
            <person name="Lind A.E."/>
            <person name="van Eijk R."/>
            <person name="Schleper C."/>
            <person name="Guy L."/>
            <person name="Ettema T.J."/>
        </authorList>
    </citation>
    <scope>NUCLEOTIDE SEQUENCE</scope>
</reference>
<dbReference type="InterPro" id="IPR013216">
    <property type="entry name" value="Methyltransf_11"/>
</dbReference>
<organism evidence="2">
    <name type="scientific">marine sediment metagenome</name>
    <dbReference type="NCBI Taxonomy" id="412755"/>
    <lineage>
        <taxon>unclassified sequences</taxon>
        <taxon>metagenomes</taxon>
        <taxon>ecological metagenomes</taxon>
    </lineage>
</organism>
<protein>
    <recommendedName>
        <fullName evidence="1">Methyltransferase type 11 domain-containing protein</fullName>
    </recommendedName>
</protein>
<dbReference type="GO" id="GO:0008757">
    <property type="term" value="F:S-adenosylmethionine-dependent methyltransferase activity"/>
    <property type="evidence" value="ECO:0007669"/>
    <property type="project" value="InterPro"/>
</dbReference>